<evidence type="ECO:0000256" key="2">
    <source>
        <dbReference type="ARBA" id="ARBA00022989"/>
    </source>
</evidence>
<feature type="transmembrane region" description="Helical" evidence="5">
    <location>
        <begin position="277"/>
        <end position="300"/>
    </location>
</feature>
<feature type="transmembrane region" description="Helical" evidence="5">
    <location>
        <begin position="7"/>
        <end position="28"/>
    </location>
</feature>
<evidence type="ECO:0000313" key="7">
    <source>
        <dbReference type="EMBL" id="MBI2877393.1"/>
    </source>
</evidence>
<feature type="transmembrane region" description="Helical" evidence="5">
    <location>
        <begin position="102"/>
        <end position="124"/>
    </location>
</feature>
<feature type="transmembrane region" description="Helical" evidence="5">
    <location>
        <begin position="243"/>
        <end position="265"/>
    </location>
</feature>
<protein>
    <submittedName>
        <fullName evidence="7">MFS transporter</fullName>
    </submittedName>
</protein>
<evidence type="ECO:0000256" key="4">
    <source>
        <dbReference type="SAM" id="MobiDB-lite"/>
    </source>
</evidence>
<organism evidence="7 8">
    <name type="scientific">Tectimicrobiota bacterium</name>
    <dbReference type="NCBI Taxonomy" id="2528274"/>
    <lineage>
        <taxon>Bacteria</taxon>
        <taxon>Pseudomonadati</taxon>
        <taxon>Nitrospinota/Tectimicrobiota group</taxon>
        <taxon>Candidatus Tectimicrobiota</taxon>
    </lineage>
</organism>
<evidence type="ECO:0000256" key="1">
    <source>
        <dbReference type="ARBA" id="ARBA00022692"/>
    </source>
</evidence>
<feature type="transmembrane region" description="Helical" evidence="5">
    <location>
        <begin position="136"/>
        <end position="154"/>
    </location>
</feature>
<feature type="transmembrane region" description="Helical" evidence="5">
    <location>
        <begin position="48"/>
        <end position="69"/>
    </location>
</feature>
<keyword evidence="2 5" id="KW-1133">Transmembrane helix</keyword>
<evidence type="ECO:0000256" key="5">
    <source>
        <dbReference type="SAM" id="Phobius"/>
    </source>
</evidence>
<dbReference type="PANTHER" id="PTHR11360">
    <property type="entry name" value="MONOCARBOXYLATE TRANSPORTER"/>
    <property type="match status" value="1"/>
</dbReference>
<dbReference type="EMBL" id="JACPRF010000333">
    <property type="protein sequence ID" value="MBI2877393.1"/>
    <property type="molecule type" value="Genomic_DNA"/>
</dbReference>
<dbReference type="CDD" id="cd17355">
    <property type="entry name" value="MFS_YcxA_like"/>
    <property type="match status" value="1"/>
</dbReference>
<evidence type="ECO:0000259" key="6">
    <source>
        <dbReference type="PROSITE" id="PS50850"/>
    </source>
</evidence>
<evidence type="ECO:0000256" key="3">
    <source>
        <dbReference type="ARBA" id="ARBA00023136"/>
    </source>
</evidence>
<keyword evidence="1 5" id="KW-0812">Transmembrane</keyword>
<keyword evidence="3 5" id="KW-0472">Membrane</keyword>
<gene>
    <name evidence="7" type="ORF">HYY20_10970</name>
</gene>
<dbReference type="Gene3D" id="1.20.1250.20">
    <property type="entry name" value="MFS general substrate transporter like domains"/>
    <property type="match status" value="2"/>
</dbReference>
<dbReference type="InterPro" id="IPR036259">
    <property type="entry name" value="MFS_trans_sf"/>
</dbReference>
<accession>A0A932FXB1</accession>
<name>A0A932FXB1_UNCTE</name>
<feature type="transmembrane region" description="Helical" evidence="5">
    <location>
        <begin position="366"/>
        <end position="389"/>
    </location>
</feature>
<reference evidence="7" key="1">
    <citation type="submission" date="2020-07" db="EMBL/GenBank/DDBJ databases">
        <title>Huge and variable diversity of episymbiotic CPR bacteria and DPANN archaea in groundwater ecosystems.</title>
        <authorList>
            <person name="He C.Y."/>
            <person name="Keren R."/>
            <person name="Whittaker M."/>
            <person name="Farag I.F."/>
            <person name="Doudna J."/>
            <person name="Cate J.H.D."/>
            <person name="Banfield J.F."/>
        </authorList>
    </citation>
    <scope>NUCLEOTIDE SEQUENCE</scope>
    <source>
        <strain evidence="7">NC_groundwater_672_Ag_B-0.1um_62_36</strain>
    </source>
</reference>
<feature type="transmembrane region" description="Helical" evidence="5">
    <location>
        <begin position="166"/>
        <end position="187"/>
    </location>
</feature>
<dbReference type="PROSITE" id="PS51257">
    <property type="entry name" value="PROKAR_LIPOPROTEIN"/>
    <property type="match status" value="1"/>
</dbReference>
<dbReference type="PROSITE" id="PS50850">
    <property type="entry name" value="MFS"/>
    <property type="match status" value="1"/>
</dbReference>
<feature type="region of interest" description="Disordered" evidence="4">
    <location>
        <begin position="197"/>
        <end position="230"/>
    </location>
</feature>
<dbReference type="AlphaFoldDB" id="A0A932FXB1"/>
<evidence type="ECO:0000313" key="8">
    <source>
        <dbReference type="Proteomes" id="UP000769766"/>
    </source>
</evidence>
<dbReference type="Pfam" id="PF07690">
    <property type="entry name" value="MFS_1"/>
    <property type="match status" value="1"/>
</dbReference>
<comment type="caution">
    <text evidence="7">The sequence shown here is derived from an EMBL/GenBank/DDBJ whole genome shotgun (WGS) entry which is preliminary data.</text>
</comment>
<dbReference type="InterPro" id="IPR011701">
    <property type="entry name" value="MFS"/>
</dbReference>
<feature type="domain" description="Major facilitator superfamily (MFS) profile" evidence="6">
    <location>
        <begin position="11"/>
        <end position="421"/>
    </location>
</feature>
<feature type="transmembrane region" description="Helical" evidence="5">
    <location>
        <begin position="395"/>
        <end position="416"/>
    </location>
</feature>
<dbReference type="InterPro" id="IPR020846">
    <property type="entry name" value="MFS_dom"/>
</dbReference>
<dbReference type="GO" id="GO:0022857">
    <property type="term" value="F:transmembrane transporter activity"/>
    <property type="evidence" value="ECO:0007669"/>
    <property type="project" value="InterPro"/>
</dbReference>
<sequence length="437" mass="46825">MKRKIFFGWWVVLACGIAMFARGGIVFYPFSVFLKELTQAFDWSRGEVSLALTIQTTMMALLSPVAGLLSDKRGPRQVMLAGCLALGAAYLALSRMDALWQFYLLYFIIGVGYAIVGPVSVGVAISNWFSRYRGTALGTAAIGIGIGGFIGVPLTERLVATLGWRWAYLGLGLLLWAMTLPAMTLLMRNRPEERGLLPDGALPPDSGNPGLSEEETRQKGTAPKPPVRPAGLSRAEALRCPGFWILAFAFFLIGLGNIAAMVHQVPCLTDRGFSTRTAAFILGLTIGFSSFARFGFGLLADRVNLRLATVLDYLLVAAGIALLLVASSVWMLYLFAVVMGLGVGGIVVLMTLITRQWFGAAAYGEIFGYLHLAFVAGIALGPVLAGYIFDITGAYTWAFVPGIALVLLAALAISLARVPLHATAEHPEVVLVGQVVK</sequence>
<feature type="transmembrane region" description="Helical" evidence="5">
    <location>
        <begin position="78"/>
        <end position="96"/>
    </location>
</feature>
<dbReference type="Proteomes" id="UP000769766">
    <property type="component" value="Unassembled WGS sequence"/>
</dbReference>
<dbReference type="PANTHER" id="PTHR11360:SF290">
    <property type="entry name" value="MONOCARBOXYLATE MFS PERMEASE"/>
    <property type="match status" value="1"/>
</dbReference>
<dbReference type="SUPFAM" id="SSF103473">
    <property type="entry name" value="MFS general substrate transporter"/>
    <property type="match status" value="1"/>
</dbReference>
<proteinExistence type="predicted"/>
<dbReference type="InterPro" id="IPR050327">
    <property type="entry name" value="Proton-linked_MCT"/>
</dbReference>
<feature type="transmembrane region" description="Helical" evidence="5">
    <location>
        <begin position="332"/>
        <end position="354"/>
    </location>
</feature>
<feature type="transmembrane region" description="Helical" evidence="5">
    <location>
        <begin position="307"/>
        <end position="326"/>
    </location>
</feature>